<name>A0A0C2NH89_9VIBR</name>
<dbReference type="EMBL" id="JTKH01000003">
    <property type="protein sequence ID" value="KII81855.1"/>
    <property type="molecule type" value="Genomic_DNA"/>
</dbReference>
<accession>A0A0C2P0H1</accession>
<protein>
    <recommendedName>
        <fullName evidence="3">Lipoprotein</fullName>
    </recommendedName>
</protein>
<dbReference type="SUPFAM" id="SSF52096">
    <property type="entry name" value="ClpP/crotonase"/>
    <property type="match status" value="1"/>
</dbReference>
<dbReference type="InterPro" id="IPR029045">
    <property type="entry name" value="ClpP/crotonase-like_dom_sf"/>
</dbReference>
<dbReference type="AlphaFoldDB" id="A0A0C2NH89"/>
<sequence>MLVKAQSLIIIGLLSGCAGQEMLFPAPYKIMITGNTLVFDGVIAGDAVLDAIRMVRTSDSKIETLRITSPGGEIASGIEFGYFVKEKGLEVEVSQLCFSACANYILTAASHITIKKDALIGWHGGANQSDALWKQSVLPKDHANLIVYINRLRIKEAAFFDAMQVDQKITTYGQVNRNRCQAGKTTDGWYYSQEDLKKMGVDSVEIQGGTLLNSLEYNGTKISACLMPSLFS</sequence>
<evidence type="ECO:0000313" key="2">
    <source>
        <dbReference type="Proteomes" id="UP000031672"/>
    </source>
</evidence>
<gene>
    <name evidence="1" type="ORF">OJ16_01280</name>
</gene>
<dbReference type="OrthoDB" id="8581915at2"/>
<keyword evidence="2" id="KW-1185">Reference proteome</keyword>
<accession>A0A0C2NH89</accession>
<dbReference type="STRING" id="1461322.OJ16_01280"/>
<reference evidence="1 2" key="1">
    <citation type="submission" date="2014-11" db="EMBL/GenBank/DDBJ databases">
        <title>Draft Genome Sequence of Vibrio piscirenalis strains CECT 8603T and CECT 8604, two marine Gammaproteobacterium isolated from cultured gilthead sea bream (Sparus aurata).</title>
        <authorList>
            <person name="Arahal D.R."/>
            <person name="Rodrigo-Torres L."/>
            <person name="Lucena T."/>
            <person name="Pujalte M.J."/>
        </authorList>
    </citation>
    <scope>NUCLEOTIDE SEQUENCE [LARGE SCALE GENOMIC DNA]</scope>
    <source>
        <strain evidence="1 2">DCR 1-4-2</strain>
    </source>
</reference>
<organism evidence="1 2">
    <name type="scientific">Vibrio renipiscarius</name>
    <dbReference type="NCBI Taxonomy" id="1461322"/>
    <lineage>
        <taxon>Bacteria</taxon>
        <taxon>Pseudomonadati</taxon>
        <taxon>Pseudomonadota</taxon>
        <taxon>Gammaproteobacteria</taxon>
        <taxon>Vibrionales</taxon>
        <taxon>Vibrionaceae</taxon>
        <taxon>Vibrio</taxon>
    </lineage>
</organism>
<dbReference type="PROSITE" id="PS51257">
    <property type="entry name" value="PROKAR_LIPOPROTEIN"/>
    <property type="match status" value="1"/>
</dbReference>
<dbReference type="Gene3D" id="3.90.226.10">
    <property type="entry name" value="2-enoyl-CoA Hydratase, Chain A, domain 1"/>
    <property type="match status" value="1"/>
</dbReference>
<comment type="caution">
    <text evidence="1">The sequence shown here is derived from an EMBL/GenBank/DDBJ whole genome shotgun (WGS) entry which is preliminary data.</text>
</comment>
<evidence type="ECO:0008006" key="3">
    <source>
        <dbReference type="Google" id="ProtNLM"/>
    </source>
</evidence>
<proteinExistence type="predicted"/>
<dbReference type="Proteomes" id="UP000031672">
    <property type="component" value="Unassembled WGS sequence"/>
</dbReference>
<evidence type="ECO:0000313" key="1">
    <source>
        <dbReference type="EMBL" id="KII81855.1"/>
    </source>
</evidence>